<proteinExistence type="predicted"/>
<sequence length="10" mass="1161">MTCPEALRLK</sequence>
<accession>A0A0A8ZAJ2</accession>
<dbReference type="EMBL" id="GBRH01262059">
    <property type="protein sequence ID" value="JAD35836.1"/>
    <property type="molecule type" value="Transcribed_RNA"/>
</dbReference>
<name>A0A0A8ZAJ2_ARUDO</name>
<reference evidence="1" key="1">
    <citation type="submission" date="2014-09" db="EMBL/GenBank/DDBJ databases">
        <authorList>
            <person name="Magalhaes I.L.F."/>
            <person name="Oliveira U."/>
            <person name="Santos F.R."/>
            <person name="Vidigal T.H.D.A."/>
            <person name="Brescovit A.D."/>
            <person name="Santos A.J."/>
        </authorList>
    </citation>
    <scope>NUCLEOTIDE SEQUENCE</scope>
    <source>
        <tissue evidence="1">Shoot tissue taken approximately 20 cm above the soil surface</tissue>
    </source>
</reference>
<protein>
    <submittedName>
        <fullName evidence="1">Uncharacterized protein</fullName>
    </submittedName>
</protein>
<reference evidence="1" key="2">
    <citation type="journal article" date="2015" name="Data Brief">
        <title>Shoot transcriptome of the giant reed, Arundo donax.</title>
        <authorList>
            <person name="Barrero R.A."/>
            <person name="Guerrero F.D."/>
            <person name="Moolhuijzen P."/>
            <person name="Goolsby J.A."/>
            <person name="Tidwell J."/>
            <person name="Bellgard S.E."/>
            <person name="Bellgard M.I."/>
        </authorList>
    </citation>
    <scope>NUCLEOTIDE SEQUENCE</scope>
    <source>
        <tissue evidence="1">Shoot tissue taken approximately 20 cm above the soil surface</tissue>
    </source>
</reference>
<evidence type="ECO:0000313" key="1">
    <source>
        <dbReference type="EMBL" id="JAD35836.1"/>
    </source>
</evidence>
<organism evidence="1">
    <name type="scientific">Arundo donax</name>
    <name type="common">Giant reed</name>
    <name type="synonym">Donax arundinaceus</name>
    <dbReference type="NCBI Taxonomy" id="35708"/>
    <lineage>
        <taxon>Eukaryota</taxon>
        <taxon>Viridiplantae</taxon>
        <taxon>Streptophyta</taxon>
        <taxon>Embryophyta</taxon>
        <taxon>Tracheophyta</taxon>
        <taxon>Spermatophyta</taxon>
        <taxon>Magnoliopsida</taxon>
        <taxon>Liliopsida</taxon>
        <taxon>Poales</taxon>
        <taxon>Poaceae</taxon>
        <taxon>PACMAD clade</taxon>
        <taxon>Arundinoideae</taxon>
        <taxon>Arundineae</taxon>
        <taxon>Arundo</taxon>
    </lineage>
</organism>